<comment type="function">
    <text evidence="13">Unusual broad substrate spectrum amino acid:sodium cotransporter that promotes absorption of the D isomers of essential amino acids. Neutral amino acids are the preferred substrates, especially methionine and phenylalanine.</text>
</comment>
<accession>A0AAN8XIX4</accession>
<feature type="transmembrane region" description="Helical" evidence="16">
    <location>
        <begin position="78"/>
        <end position="96"/>
    </location>
</feature>
<dbReference type="InterPro" id="IPR000175">
    <property type="entry name" value="Na/ntran_symport"/>
</dbReference>
<comment type="similarity">
    <text evidence="2">Belongs to the sodium:neurotransmitter symporter (SNF) (TC 2.A.22) family.</text>
</comment>
<dbReference type="PANTHER" id="PTHR11616:SF321">
    <property type="entry name" value="SODIUM-DEPENDENT NUTRIENT AMINO ACID TRANSPORTER 1-RELATED"/>
    <property type="match status" value="1"/>
</dbReference>
<comment type="subcellular location">
    <subcellularLocation>
        <location evidence="1">Membrane</location>
        <topology evidence="1">Multi-pass membrane protein</topology>
    </subcellularLocation>
</comment>
<organism evidence="17 18">
    <name type="scientific">Halocaridina rubra</name>
    <name type="common">Hawaiian red shrimp</name>
    <dbReference type="NCBI Taxonomy" id="373956"/>
    <lineage>
        <taxon>Eukaryota</taxon>
        <taxon>Metazoa</taxon>
        <taxon>Ecdysozoa</taxon>
        <taxon>Arthropoda</taxon>
        <taxon>Crustacea</taxon>
        <taxon>Multicrustacea</taxon>
        <taxon>Malacostraca</taxon>
        <taxon>Eumalacostraca</taxon>
        <taxon>Eucarida</taxon>
        <taxon>Decapoda</taxon>
        <taxon>Pleocyemata</taxon>
        <taxon>Caridea</taxon>
        <taxon>Atyoidea</taxon>
        <taxon>Atyidae</taxon>
        <taxon>Halocaridina</taxon>
    </lineage>
</organism>
<feature type="transmembrane region" description="Helical" evidence="16">
    <location>
        <begin position="354"/>
        <end position="372"/>
    </location>
</feature>
<feature type="transmembrane region" description="Helical" evidence="16">
    <location>
        <begin position="157"/>
        <end position="178"/>
    </location>
</feature>
<evidence type="ECO:0000256" key="11">
    <source>
        <dbReference type="ARBA" id="ARBA00023180"/>
    </source>
</evidence>
<dbReference type="Pfam" id="PF00209">
    <property type="entry name" value="SNF"/>
    <property type="match status" value="1"/>
</dbReference>
<evidence type="ECO:0000256" key="5">
    <source>
        <dbReference type="ARBA" id="ARBA00022847"/>
    </source>
</evidence>
<keyword evidence="12" id="KW-0739">Sodium transport</keyword>
<keyword evidence="10 16" id="KW-0472">Membrane</keyword>
<gene>
    <name evidence="17" type="ORF">SK128_014959</name>
</gene>
<evidence type="ECO:0000256" key="14">
    <source>
        <dbReference type="ARBA" id="ARBA00040215"/>
    </source>
</evidence>
<evidence type="ECO:0000256" key="6">
    <source>
        <dbReference type="ARBA" id="ARBA00022970"/>
    </source>
</evidence>
<evidence type="ECO:0000256" key="4">
    <source>
        <dbReference type="ARBA" id="ARBA00022692"/>
    </source>
</evidence>
<dbReference type="GO" id="GO:0089718">
    <property type="term" value="P:amino acid import across plasma membrane"/>
    <property type="evidence" value="ECO:0007669"/>
    <property type="project" value="TreeGrafter"/>
</dbReference>
<dbReference type="InterPro" id="IPR037272">
    <property type="entry name" value="SNS_sf"/>
</dbReference>
<keyword evidence="7 16" id="KW-1133">Transmembrane helix</keyword>
<dbReference type="GO" id="GO:0015179">
    <property type="term" value="F:L-amino acid transmembrane transporter activity"/>
    <property type="evidence" value="ECO:0007669"/>
    <property type="project" value="TreeGrafter"/>
</dbReference>
<keyword evidence="6" id="KW-0029">Amino-acid transport</keyword>
<keyword evidence="3" id="KW-0813">Transport</keyword>
<keyword evidence="8 15" id="KW-0915">Sodium</keyword>
<keyword evidence="15" id="KW-0479">Metal-binding</keyword>
<dbReference type="AlphaFoldDB" id="A0AAN8XIX4"/>
<evidence type="ECO:0000256" key="8">
    <source>
        <dbReference type="ARBA" id="ARBA00023053"/>
    </source>
</evidence>
<feature type="transmembrane region" description="Helical" evidence="16">
    <location>
        <begin position="262"/>
        <end position="282"/>
    </location>
</feature>
<keyword evidence="18" id="KW-1185">Reference proteome</keyword>
<evidence type="ECO:0000256" key="3">
    <source>
        <dbReference type="ARBA" id="ARBA00022448"/>
    </source>
</evidence>
<evidence type="ECO:0000256" key="12">
    <source>
        <dbReference type="ARBA" id="ARBA00023201"/>
    </source>
</evidence>
<proteinExistence type="inferred from homology"/>
<keyword evidence="4 16" id="KW-0812">Transmembrane</keyword>
<dbReference type="GO" id="GO:0046872">
    <property type="term" value="F:metal ion binding"/>
    <property type="evidence" value="ECO:0007669"/>
    <property type="project" value="UniProtKB-KW"/>
</dbReference>
<feature type="transmembrane region" description="Helical" evidence="16">
    <location>
        <begin position="329"/>
        <end position="348"/>
    </location>
</feature>
<evidence type="ECO:0000256" key="10">
    <source>
        <dbReference type="ARBA" id="ARBA00023136"/>
    </source>
</evidence>
<sequence>MSWSILYMFFSLDKELPWTHCLNQTKGNGEDLIDIDKGGEGENVVTLSLAVVLGLVCIVQLLMLMLGRAWMSGPVSKTVALVTLTYLLVLMVFGLQEEGSGWGLSRVFRVDGTHLISPDIWLDALGQAMWTLGPTFGLLISRASYRKFREKIRIDAYIASAVNIGVALLVCLAIFPFYGRLYPCDAIDICDPSDAIDMSPGFFFIISSYSMTKLPVPQLGGAILYLCLGIGLMDHTHALASTVVISLTDLLPVKWRSGGRNFICQFTLCLLGFVCALPFIMSEGLVLLTSVDTYVPWVSAVVLGYLEMVGFVYVYGVDKISNHFNAMSRKHIIILPFLWKYILPLVLLVSEKEYIFYLIPSIFFVFCWMFTLEGERTFHLWPAGGVRFSSECTWYSLLLANGLSCW</sequence>
<keyword evidence="9" id="KW-0406">Ion transport</keyword>
<comment type="caution">
    <text evidence="17">The sequence shown here is derived from an EMBL/GenBank/DDBJ whole genome shotgun (WGS) entry which is preliminary data.</text>
</comment>
<evidence type="ECO:0000313" key="17">
    <source>
        <dbReference type="EMBL" id="KAK7079535.1"/>
    </source>
</evidence>
<dbReference type="SUPFAM" id="SSF161070">
    <property type="entry name" value="SNF-like"/>
    <property type="match status" value="1"/>
</dbReference>
<keyword evidence="5" id="KW-0769">Symport</keyword>
<dbReference type="GO" id="GO:0005886">
    <property type="term" value="C:plasma membrane"/>
    <property type="evidence" value="ECO:0007669"/>
    <property type="project" value="TreeGrafter"/>
</dbReference>
<evidence type="ECO:0000256" key="16">
    <source>
        <dbReference type="SAM" id="Phobius"/>
    </source>
</evidence>
<evidence type="ECO:0000256" key="15">
    <source>
        <dbReference type="PIRSR" id="PIRSR600175-1"/>
    </source>
</evidence>
<feature type="binding site" evidence="15">
    <location>
        <position position="234"/>
    </location>
    <ligand>
        <name>Na(+)</name>
        <dbReference type="ChEBI" id="CHEBI:29101"/>
        <label>1</label>
    </ligand>
</feature>
<feature type="transmembrane region" description="Helical" evidence="16">
    <location>
        <begin position="294"/>
        <end position="317"/>
    </location>
</feature>
<dbReference type="Proteomes" id="UP001381693">
    <property type="component" value="Unassembled WGS sequence"/>
</dbReference>
<evidence type="ECO:0000256" key="9">
    <source>
        <dbReference type="ARBA" id="ARBA00023065"/>
    </source>
</evidence>
<dbReference type="PANTHER" id="PTHR11616">
    <property type="entry name" value="SODIUM/CHLORIDE DEPENDENT TRANSPORTER"/>
    <property type="match status" value="1"/>
</dbReference>
<dbReference type="PROSITE" id="PS50267">
    <property type="entry name" value="NA_NEUROTRAN_SYMP_3"/>
    <property type="match status" value="1"/>
</dbReference>
<dbReference type="EMBL" id="JAXCGZ010006784">
    <property type="protein sequence ID" value="KAK7079535.1"/>
    <property type="molecule type" value="Genomic_DNA"/>
</dbReference>
<evidence type="ECO:0000256" key="7">
    <source>
        <dbReference type="ARBA" id="ARBA00022989"/>
    </source>
</evidence>
<keyword evidence="11" id="KW-0325">Glycoprotein</keyword>
<evidence type="ECO:0000313" key="18">
    <source>
        <dbReference type="Proteomes" id="UP001381693"/>
    </source>
</evidence>
<evidence type="ECO:0000256" key="1">
    <source>
        <dbReference type="ARBA" id="ARBA00004141"/>
    </source>
</evidence>
<feature type="binding site" evidence="15">
    <location>
        <position position="163"/>
    </location>
    <ligand>
        <name>Na(+)</name>
        <dbReference type="ChEBI" id="CHEBI:29101"/>
        <label>1</label>
    </ligand>
</feature>
<feature type="transmembrane region" description="Helical" evidence="16">
    <location>
        <begin position="44"/>
        <end position="66"/>
    </location>
</feature>
<evidence type="ECO:0000256" key="13">
    <source>
        <dbReference type="ARBA" id="ARBA00037785"/>
    </source>
</evidence>
<name>A0AAN8XIX4_HALRR</name>
<evidence type="ECO:0000256" key="2">
    <source>
        <dbReference type="ARBA" id="ARBA00006459"/>
    </source>
</evidence>
<feature type="transmembrane region" description="Helical" evidence="16">
    <location>
        <begin position="128"/>
        <end position="145"/>
    </location>
</feature>
<dbReference type="GO" id="GO:0005283">
    <property type="term" value="F:amino acid:sodium symporter activity"/>
    <property type="evidence" value="ECO:0007669"/>
    <property type="project" value="TreeGrafter"/>
</dbReference>
<protein>
    <recommendedName>
        <fullName evidence="14">Sodium-dependent nutrient amino acid transporter 1</fullName>
    </recommendedName>
</protein>
<reference evidence="17 18" key="1">
    <citation type="submission" date="2023-11" db="EMBL/GenBank/DDBJ databases">
        <title>Halocaridina rubra genome assembly.</title>
        <authorList>
            <person name="Smith C."/>
        </authorList>
    </citation>
    <scope>NUCLEOTIDE SEQUENCE [LARGE SCALE GENOMIC DNA]</scope>
    <source>
        <strain evidence="17">EP-1</strain>
        <tissue evidence="17">Whole</tissue>
    </source>
</reference>